<organism evidence="2 3">
    <name type="scientific">Rhizophagus clarus</name>
    <dbReference type="NCBI Taxonomy" id="94130"/>
    <lineage>
        <taxon>Eukaryota</taxon>
        <taxon>Fungi</taxon>
        <taxon>Fungi incertae sedis</taxon>
        <taxon>Mucoromycota</taxon>
        <taxon>Glomeromycotina</taxon>
        <taxon>Glomeromycetes</taxon>
        <taxon>Glomerales</taxon>
        <taxon>Glomeraceae</taxon>
        <taxon>Rhizophagus</taxon>
    </lineage>
</organism>
<sequence length="507" mass="59606">MSLSFHKIVLRDLSLMLDDSKNYDIVIQVGENQNIKEFYAHSQILKARSTYFKTALSSEWIIKKNNLIEFKKPNIEPAVFKMILSYIYIGELKLKDQPEELLIKLLVASDELLLKELFYNLQNYLIKTRSGWIQDNLIFVFNVASTLTGFKKLYQYCMGSILKDPKLFINSKEIPSFNKDALCELLNQDDYLIDEIIAWDCLIKWSIENTSNLESKKNDRTKWNKEDYEALKETFNQFIPLIRFTEISSTDFFDKVRPFKAIIPNNIYEEVMEFHMKGTLPKSITILSPRIGKLHINSRIIKSKHAYVIANWIEGNNAKAVRNENDLQYKFNLLYTGNSNSNGFDVIKFRRECKNRNPFLILIKPYDTPYDARNLAKIYGEYYSRECTTRNFIFSFGNDNDIKDIKISRMNNDIDELVVNSRNNLIFEHSNTFQMDDELRNRSIFLSVNNLFYNDNNVINSTMRHLTPKEIEIFKVSNINPEDNSSDAICGAEKVRFYWFEMSEARI</sequence>
<dbReference type="InterPro" id="IPR011333">
    <property type="entry name" value="SKP1/BTB/POZ_sf"/>
</dbReference>
<dbReference type="AlphaFoldDB" id="A0A2Z6S326"/>
<accession>A0A2Z6S326</accession>
<dbReference type="PANTHER" id="PTHR46306">
    <property type="entry name" value="BTB/POZ DOMAIN-CONTAINING PROTEIN 9"/>
    <property type="match status" value="1"/>
</dbReference>
<dbReference type="InterPro" id="IPR000210">
    <property type="entry name" value="BTB/POZ_dom"/>
</dbReference>
<dbReference type="Gene3D" id="1.25.40.420">
    <property type="match status" value="1"/>
</dbReference>
<proteinExistence type="predicted"/>
<evidence type="ECO:0000313" key="3">
    <source>
        <dbReference type="Proteomes" id="UP000247702"/>
    </source>
</evidence>
<dbReference type="PROSITE" id="PS50097">
    <property type="entry name" value="BTB"/>
    <property type="match status" value="1"/>
</dbReference>
<dbReference type="SMART" id="SM00225">
    <property type="entry name" value="BTB"/>
    <property type="match status" value="1"/>
</dbReference>
<feature type="domain" description="BTB" evidence="1">
    <location>
        <begin position="23"/>
        <end position="96"/>
    </location>
</feature>
<gene>
    <name evidence="2" type="ORF">RclHR1_00330043</name>
</gene>
<keyword evidence="3" id="KW-1185">Reference proteome</keyword>
<dbReference type="Pfam" id="PF00651">
    <property type="entry name" value="BTB"/>
    <property type="match status" value="1"/>
</dbReference>
<protein>
    <recommendedName>
        <fullName evidence="1">BTB domain-containing protein</fullName>
    </recommendedName>
</protein>
<dbReference type="Gene3D" id="3.30.710.10">
    <property type="entry name" value="Potassium Channel Kv1.1, Chain A"/>
    <property type="match status" value="1"/>
</dbReference>
<dbReference type="CDD" id="cd18186">
    <property type="entry name" value="BTB_POZ_ZBTB_KLHL-like"/>
    <property type="match status" value="1"/>
</dbReference>
<evidence type="ECO:0000259" key="1">
    <source>
        <dbReference type="PROSITE" id="PS50097"/>
    </source>
</evidence>
<name>A0A2Z6S326_9GLOM</name>
<dbReference type="InterPro" id="IPR052407">
    <property type="entry name" value="BTB_POZ_domain_cont_9"/>
</dbReference>
<dbReference type="Proteomes" id="UP000247702">
    <property type="component" value="Unassembled WGS sequence"/>
</dbReference>
<reference evidence="2 3" key="1">
    <citation type="submission" date="2017-11" db="EMBL/GenBank/DDBJ databases">
        <title>The genome of Rhizophagus clarus HR1 reveals common genetic basis of auxotrophy among arbuscular mycorrhizal fungi.</title>
        <authorList>
            <person name="Kobayashi Y."/>
        </authorList>
    </citation>
    <scope>NUCLEOTIDE SEQUENCE [LARGE SCALE GENOMIC DNA]</scope>
    <source>
        <strain evidence="2 3">HR1</strain>
    </source>
</reference>
<dbReference type="EMBL" id="BEXD01002557">
    <property type="protein sequence ID" value="GBB98716.1"/>
    <property type="molecule type" value="Genomic_DNA"/>
</dbReference>
<dbReference type="SUPFAM" id="SSF54695">
    <property type="entry name" value="POZ domain"/>
    <property type="match status" value="1"/>
</dbReference>
<comment type="caution">
    <text evidence="2">The sequence shown here is derived from an EMBL/GenBank/DDBJ whole genome shotgun (WGS) entry which is preliminary data.</text>
</comment>
<evidence type="ECO:0000313" key="2">
    <source>
        <dbReference type="EMBL" id="GBB98716.1"/>
    </source>
</evidence>
<dbReference type="PANTHER" id="PTHR46306:SF1">
    <property type="entry name" value="BTB_POZ DOMAIN-CONTAINING PROTEIN 9"/>
    <property type="match status" value="1"/>
</dbReference>
<dbReference type="GO" id="GO:0005737">
    <property type="term" value="C:cytoplasm"/>
    <property type="evidence" value="ECO:0007669"/>
    <property type="project" value="TreeGrafter"/>
</dbReference>